<evidence type="ECO:0000313" key="11">
    <source>
        <dbReference type="EMBL" id="RBP74583.1"/>
    </source>
</evidence>
<name>A0A366INC6_9MICO</name>
<dbReference type="CDD" id="cd02793">
    <property type="entry name" value="MopB_CT_DMSOR-BSOR-TMAOR"/>
    <property type="match status" value="1"/>
</dbReference>
<comment type="similarity">
    <text evidence="2">Belongs to the prokaryotic molybdopterin-containing oxidoreductase family.</text>
</comment>
<evidence type="ECO:0000256" key="6">
    <source>
        <dbReference type="ARBA" id="ARBA00023002"/>
    </source>
</evidence>
<evidence type="ECO:0000313" key="12">
    <source>
        <dbReference type="Proteomes" id="UP000253509"/>
    </source>
</evidence>
<dbReference type="Gene3D" id="2.40.40.20">
    <property type="match status" value="1"/>
</dbReference>
<dbReference type="PROSITE" id="PS00490">
    <property type="entry name" value="MOLYBDOPTERIN_PROK_2"/>
    <property type="match status" value="1"/>
</dbReference>
<evidence type="ECO:0000256" key="4">
    <source>
        <dbReference type="ARBA" id="ARBA00022723"/>
    </source>
</evidence>
<feature type="domain" description="Molybdopterin dinucleotide-binding" evidence="9">
    <location>
        <begin position="637"/>
        <end position="753"/>
    </location>
</feature>
<dbReference type="GO" id="GO:0016491">
    <property type="term" value="F:oxidoreductase activity"/>
    <property type="evidence" value="ECO:0007669"/>
    <property type="project" value="UniProtKB-KW"/>
</dbReference>
<evidence type="ECO:0000259" key="9">
    <source>
        <dbReference type="Pfam" id="PF01568"/>
    </source>
</evidence>
<evidence type="ECO:0000259" key="10">
    <source>
        <dbReference type="Pfam" id="PF18364"/>
    </source>
</evidence>
<organism evidence="11 12">
    <name type="scientific">Brevibacterium celere</name>
    <dbReference type="NCBI Taxonomy" id="225845"/>
    <lineage>
        <taxon>Bacteria</taxon>
        <taxon>Bacillati</taxon>
        <taxon>Actinomycetota</taxon>
        <taxon>Actinomycetes</taxon>
        <taxon>Micrococcales</taxon>
        <taxon>Brevibacteriaceae</taxon>
        <taxon>Brevibacterium</taxon>
    </lineage>
</organism>
<dbReference type="AlphaFoldDB" id="A0A366INC6"/>
<dbReference type="Pfam" id="PF00384">
    <property type="entry name" value="Molybdopterin"/>
    <property type="match status" value="1"/>
</dbReference>
<accession>A0A366INC6</accession>
<feature type="domain" description="Molybdopterin oxidoreductase" evidence="8">
    <location>
        <begin position="50"/>
        <end position="522"/>
    </location>
</feature>
<comment type="caution">
    <text evidence="11">The sequence shown here is derived from an EMBL/GenBank/DDBJ whole genome shotgun (WGS) entry which is preliminary data.</text>
</comment>
<evidence type="ECO:0000256" key="1">
    <source>
        <dbReference type="ARBA" id="ARBA00001942"/>
    </source>
</evidence>
<keyword evidence="3" id="KW-0500">Molybdenum</keyword>
<gene>
    <name evidence="11" type="ORF">DFO65_101305</name>
</gene>
<dbReference type="Gene3D" id="3.90.55.10">
    <property type="entry name" value="Dimethylsulfoxide Reductase, domain 3"/>
    <property type="match status" value="1"/>
</dbReference>
<dbReference type="Gene3D" id="3.40.50.740">
    <property type="match status" value="1"/>
</dbReference>
<dbReference type="InterPro" id="IPR050612">
    <property type="entry name" value="Prok_Mopterin_Oxidored"/>
</dbReference>
<dbReference type="RefSeq" id="WP_113902635.1">
    <property type="nucleotide sequence ID" value="NZ_QNSB01000001.1"/>
</dbReference>
<comment type="cofactor">
    <cofactor evidence="1">
        <name>Mo-bis(molybdopterin guanine dinucleotide)</name>
        <dbReference type="ChEBI" id="CHEBI:60539"/>
    </cofactor>
</comment>
<dbReference type="Pfam" id="PF01568">
    <property type="entry name" value="Molydop_binding"/>
    <property type="match status" value="1"/>
</dbReference>
<dbReference type="InterPro" id="IPR006655">
    <property type="entry name" value="Mopterin_OxRdtase_prok_CS"/>
</dbReference>
<evidence type="ECO:0000256" key="7">
    <source>
        <dbReference type="SAM" id="MobiDB-lite"/>
    </source>
</evidence>
<dbReference type="PROSITE" id="PS00932">
    <property type="entry name" value="MOLYBDOPTERIN_PROK_3"/>
    <property type="match status" value="1"/>
</dbReference>
<proteinExistence type="inferred from homology"/>
<dbReference type="Proteomes" id="UP000253509">
    <property type="component" value="Unassembled WGS sequence"/>
</dbReference>
<evidence type="ECO:0000256" key="5">
    <source>
        <dbReference type="ARBA" id="ARBA00022764"/>
    </source>
</evidence>
<dbReference type="InterPro" id="IPR006657">
    <property type="entry name" value="MoPterin_dinucl-bd_dom"/>
</dbReference>
<protein>
    <submittedName>
        <fullName evidence="11">Biotin/methionine sulfoxide reductase</fullName>
    </submittedName>
</protein>
<dbReference type="GO" id="GO:0043546">
    <property type="term" value="F:molybdopterin cofactor binding"/>
    <property type="evidence" value="ECO:0007669"/>
    <property type="project" value="InterPro"/>
</dbReference>
<dbReference type="Gene3D" id="3.40.228.10">
    <property type="entry name" value="Dimethylsulfoxide Reductase, domain 2"/>
    <property type="match status" value="1"/>
</dbReference>
<dbReference type="InterPro" id="IPR041460">
    <property type="entry name" value="Molybdopterin_N"/>
</dbReference>
<keyword evidence="5" id="KW-0574">Periplasm</keyword>
<evidence type="ECO:0000259" key="8">
    <source>
        <dbReference type="Pfam" id="PF00384"/>
    </source>
</evidence>
<keyword evidence="6" id="KW-0560">Oxidoreductase</keyword>
<sequence>MTTVPHSSHWGAFDVEVSGDRIARLIPAASDSDPNPLIHDLGEAVESPVRVRRPAVRRSWLEAVRSSTGTGVTPDGSRNGAPLDARRREDRGREPFVEVDWDEALDLVAGELARVRDRHGNAAIFGGSYGWSSAGRFHHARTQLHRFLNAFGGHTSQVGNYSYGAAAFVLPHVLGSADFANGRLTSWDVIAEHTELWVMFGGLAMKNTRIESGGISDHTIGGWLRRIRANGCEVVSISPIRDDAPDVVDPSWLPVRPTTDTALMLGLAHTLLVEGLHDATFLATHCVGWERMADHLLAAPAKDAEWASAITGIPAESIRDLARRMARHRTMISVTWSLQRADHGEQPYWAAILLAAMLGQIGLPGGGFGFGYGATGTMGSWKYPFPAPRLPTGPNPVTAPIPAARIADMLLDPGGEYDFNGSRCRYPDTRVVYWAGGNPFHHHQDLNRLRRGWAGPEAIVVHEPFWTATARHADIVLPATTTLERNDIGAASGDPRIIAMHQAISPRHGARSDYDIFSDLAARLGIAEEYTQGRSEMEWIEHLYATTRSAAAEHGIALPDFARFWSDGGVDIDPGSTVLLEDFRADPEAHPLATPSGRIELFSETVASFGYDDCPGHPVWIEPAEWLGAAAATPGSLHLVSNQPGQRLHSQLDMAGTSRTSKVSGREPCRLNPADAAERGIADGQIVRVFNERGSCLAGVRLSEDISRGVIQLSAGAWYQSDGGAAGALEIHGNPNVLTRDRGTSRLTQGPAALTALVEVEPYDAEAPAVTVTDSPPPLVAD</sequence>
<dbReference type="SUPFAM" id="SSF53706">
    <property type="entry name" value="Formate dehydrogenase/DMSO reductase, domains 1-3"/>
    <property type="match status" value="1"/>
</dbReference>
<dbReference type="GO" id="GO:0030151">
    <property type="term" value="F:molybdenum ion binding"/>
    <property type="evidence" value="ECO:0007669"/>
    <property type="project" value="TreeGrafter"/>
</dbReference>
<dbReference type="GO" id="GO:0030288">
    <property type="term" value="C:outer membrane-bounded periplasmic space"/>
    <property type="evidence" value="ECO:0007669"/>
    <property type="project" value="TreeGrafter"/>
</dbReference>
<dbReference type="Pfam" id="PF18364">
    <property type="entry name" value="Molybdopterin_N"/>
    <property type="match status" value="1"/>
</dbReference>
<feature type="region of interest" description="Disordered" evidence="7">
    <location>
        <begin position="64"/>
        <end position="91"/>
    </location>
</feature>
<dbReference type="InterPro" id="IPR006656">
    <property type="entry name" value="Mopterin_OxRdtase"/>
</dbReference>
<keyword evidence="4" id="KW-0479">Metal-binding</keyword>
<reference evidence="11 12" key="1">
    <citation type="submission" date="2018-06" db="EMBL/GenBank/DDBJ databases">
        <title>Freshwater and sediment microbial communities from various areas in North America, analyzing microbe dynamics in response to fracking.</title>
        <authorList>
            <person name="Lamendella R."/>
        </authorList>
    </citation>
    <scope>NUCLEOTIDE SEQUENCE [LARGE SCALE GENOMIC DNA]</scope>
    <source>
        <strain evidence="11 12">3b_TX</strain>
    </source>
</reference>
<feature type="domain" description="Molybdopterin oxidoreductase N-terminal" evidence="10">
    <location>
        <begin position="6"/>
        <end position="45"/>
    </location>
</feature>
<dbReference type="EMBL" id="QNSB01000001">
    <property type="protein sequence ID" value="RBP74583.1"/>
    <property type="molecule type" value="Genomic_DNA"/>
</dbReference>
<evidence type="ECO:0000256" key="3">
    <source>
        <dbReference type="ARBA" id="ARBA00022505"/>
    </source>
</evidence>
<dbReference type="InterPro" id="IPR009010">
    <property type="entry name" value="Asp_de-COase-like_dom_sf"/>
</dbReference>
<keyword evidence="12" id="KW-1185">Reference proteome</keyword>
<evidence type="ECO:0000256" key="2">
    <source>
        <dbReference type="ARBA" id="ARBA00010312"/>
    </source>
</evidence>
<dbReference type="GO" id="GO:0009055">
    <property type="term" value="F:electron transfer activity"/>
    <property type="evidence" value="ECO:0007669"/>
    <property type="project" value="TreeGrafter"/>
</dbReference>
<dbReference type="SUPFAM" id="SSF50692">
    <property type="entry name" value="ADC-like"/>
    <property type="match status" value="1"/>
</dbReference>
<dbReference type="InterPro" id="IPR041954">
    <property type="entry name" value="CT_DMSOR/BSOR/TMAOR"/>
</dbReference>
<dbReference type="PANTHER" id="PTHR43742">
    <property type="entry name" value="TRIMETHYLAMINE-N-OXIDE REDUCTASE"/>
    <property type="match status" value="1"/>
</dbReference>
<dbReference type="GO" id="GO:0009061">
    <property type="term" value="P:anaerobic respiration"/>
    <property type="evidence" value="ECO:0007669"/>
    <property type="project" value="TreeGrafter"/>
</dbReference>
<dbReference type="PANTHER" id="PTHR43742:SF10">
    <property type="entry name" value="TRIMETHYLAMINE-N-OXIDE REDUCTASE 2"/>
    <property type="match status" value="1"/>
</dbReference>